<evidence type="ECO:0000313" key="2">
    <source>
        <dbReference type="Proteomes" id="UP000248840"/>
    </source>
</evidence>
<dbReference type="OrthoDB" id="811374at2"/>
<sequence>MVSTYSSAVSSVICIDLLNLSPIEFKNLCITSSVVNRFEPYLSVLYKKLHDDVNDEENSHLIYIDNDFLIGSKRHQQSHEKFQLGGFENLQENYTPIIDNSLFAVIEKELYKNKSLKLDADLFDLNHQAILNKENKRLFSFSLVNAFLKVTGPLAISPTTIANRYHTPIYFFDTLENKDTLVLQTIYYKDLLPIVFVFINDDGQEFLGWNERYLVFLDRVKPINERLIDAEDILNSILDKIYLKGLETLKQEELSFLDQYSKL</sequence>
<keyword evidence="2" id="KW-1185">Reference proteome</keyword>
<organism evidence="1 2">
    <name type="scientific">Flavobacterium aciduliphilum</name>
    <dbReference type="NCBI Taxonomy" id="1101402"/>
    <lineage>
        <taxon>Bacteria</taxon>
        <taxon>Pseudomonadati</taxon>
        <taxon>Bacteroidota</taxon>
        <taxon>Flavobacteriia</taxon>
        <taxon>Flavobacteriales</taxon>
        <taxon>Flavobacteriaceae</taxon>
        <taxon>Flavobacterium</taxon>
    </lineage>
</organism>
<dbReference type="Proteomes" id="UP000248840">
    <property type="component" value="Unassembled WGS sequence"/>
</dbReference>
<name>A0A328YIC9_9FLAO</name>
<comment type="caution">
    <text evidence="1">The sequence shown here is derived from an EMBL/GenBank/DDBJ whole genome shotgun (WGS) entry which is preliminary data.</text>
</comment>
<dbReference type="EMBL" id="QLSZ01000003">
    <property type="protein sequence ID" value="RAR73801.1"/>
    <property type="molecule type" value="Genomic_DNA"/>
</dbReference>
<accession>A0A328YIC9</accession>
<reference evidence="1 2" key="1">
    <citation type="submission" date="2018-06" db="EMBL/GenBank/DDBJ databases">
        <title>Genomic Encyclopedia of Archaeal and Bacterial Type Strains, Phase II (KMG-II): from individual species to whole genera.</title>
        <authorList>
            <person name="Goeker M."/>
        </authorList>
    </citation>
    <scope>NUCLEOTIDE SEQUENCE [LARGE SCALE GENOMIC DNA]</scope>
    <source>
        <strain evidence="1 2">DSM 25663</strain>
    </source>
</reference>
<protein>
    <submittedName>
        <fullName evidence="1">Uncharacterized protein</fullName>
    </submittedName>
</protein>
<dbReference type="AlphaFoldDB" id="A0A328YIC9"/>
<gene>
    <name evidence="1" type="ORF">CLV55_103120</name>
</gene>
<proteinExistence type="predicted"/>
<dbReference type="RefSeq" id="WP_112112603.1">
    <property type="nucleotide sequence ID" value="NZ_QLSZ01000003.1"/>
</dbReference>
<evidence type="ECO:0000313" key="1">
    <source>
        <dbReference type="EMBL" id="RAR73801.1"/>
    </source>
</evidence>